<name>A0A9P3HHZ8_9FUNG</name>
<dbReference type="InterPro" id="IPR002909">
    <property type="entry name" value="IPT_dom"/>
</dbReference>
<keyword evidence="4" id="KW-1185">Reference proteome</keyword>
<evidence type="ECO:0000313" key="4">
    <source>
        <dbReference type="Proteomes" id="UP000827284"/>
    </source>
</evidence>
<dbReference type="Gene3D" id="2.60.40.10">
    <property type="entry name" value="Immunoglobulins"/>
    <property type="match status" value="1"/>
</dbReference>
<feature type="compositionally biased region" description="Low complexity" evidence="1">
    <location>
        <begin position="648"/>
        <end position="672"/>
    </location>
</feature>
<dbReference type="Pfam" id="PF25603">
    <property type="entry name" value="SPT23_MGA2_DBD"/>
    <property type="match status" value="1"/>
</dbReference>
<evidence type="ECO:0000256" key="1">
    <source>
        <dbReference type="SAM" id="MobiDB-lite"/>
    </source>
</evidence>
<evidence type="ECO:0000259" key="2">
    <source>
        <dbReference type="SMART" id="SM00429"/>
    </source>
</evidence>
<accession>A0A9P3HHZ8</accession>
<evidence type="ECO:0000313" key="3">
    <source>
        <dbReference type="EMBL" id="GJJ77084.1"/>
    </source>
</evidence>
<dbReference type="InterPro" id="IPR057962">
    <property type="entry name" value="SPT23_MGA2_DBD"/>
</dbReference>
<dbReference type="InterPro" id="IPR013783">
    <property type="entry name" value="Ig-like_fold"/>
</dbReference>
<protein>
    <recommendedName>
        <fullName evidence="2">IPT/TIG domain-containing protein</fullName>
    </recommendedName>
</protein>
<dbReference type="InterPro" id="IPR051647">
    <property type="entry name" value="Mediator_comp_sub12"/>
</dbReference>
<feature type="compositionally biased region" description="Pro residues" evidence="1">
    <location>
        <begin position="673"/>
        <end position="684"/>
    </location>
</feature>
<dbReference type="EMBL" id="BQFW01000013">
    <property type="protein sequence ID" value="GJJ77084.1"/>
    <property type="molecule type" value="Genomic_DNA"/>
</dbReference>
<dbReference type="PANTHER" id="PTHR46007">
    <property type="entry name" value="MEDIATOR OF RNA POLYMERASE II TRANSCRIPTION SUBUNIT 12"/>
    <property type="match status" value="1"/>
</dbReference>
<dbReference type="CDD" id="cd00102">
    <property type="entry name" value="IPT"/>
    <property type="match status" value="1"/>
</dbReference>
<feature type="region of interest" description="Disordered" evidence="1">
    <location>
        <begin position="601"/>
        <end position="697"/>
    </location>
</feature>
<feature type="compositionally biased region" description="Basic residues" evidence="1">
    <location>
        <begin position="634"/>
        <end position="643"/>
    </location>
</feature>
<feature type="region of interest" description="Disordered" evidence="1">
    <location>
        <begin position="106"/>
        <end position="178"/>
    </location>
</feature>
<feature type="compositionally biased region" description="Polar residues" evidence="1">
    <location>
        <begin position="268"/>
        <end position="279"/>
    </location>
</feature>
<feature type="domain" description="IPT/TIG" evidence="2">
    <location>
        <begin position="764"/>
        <end position="846"/>
    </location>
</feature>
<dbReference type="SUPFAM" id="SSF81296">
    <property type="entry name" value="E set domains"/>
    <property type="match status" value="1"/>
</dbReference>
<dbReference type="PANTHER" id="PTHR46007:SF8">
    <property type="entry name" value="C2H2-TYPE DOMAIN-CONTAINING PROTEIN"/>
    <property type="match status" value="1"/>
</dbReference>
<organism evidence="3 4">
    <name type="scientific">Entomortierella parvispora</name>
    <dbReference type="NCBI Taxonomy" id="205924"/>
    <lineage>
        <taxon>Eukaryota</taxon>
        <taxon>Fungi</taxon>
        <taxon>Fungi incertae sedis</taxon>
        <taxon>Mucoromycota</taxon>
        <taxon>Mortierellomycotina</taxon>
        <taxon>Mortierellomycetes</taxon>
        <taxon>Mortierellales</taxon>
        <taxon>Mortierellaceae</taxon>
        <taxon>Entomortierella</taxon>
    </lineage>
</organism>
<dbReference type="Proteomes" id="UP000827284">
    <property type="component" value="Unassembled WGS sequence"/>
</dbReference>
<dbReference type="GO" id="GO:0016592">
    <property type="term" value="C:mediator complex"/>
    <property type="evidence" value="ECO:0007669"/>
    <property type="project" value="TreeGrafter"/>
</dbReference>
<gene>
    <name evidence="3" type="ORF">EMPS_09443</name>
</gene>
<reference evidence="3" key="2">
    <citation type="journal article" date="2022" name="Microbiol. Resour. Announc.">
        <title>Whole-Genome Sequence of Entomortierella parvispora E1425, a Mucoromycotan Fungus Associated with Burkholderiaceae-Related Endosymbiotic Bacteria.</title>
        <authorList>
            <person name="Herlambang A."/>
            <person name="Guo Y."/>
            <person name="Takashima Y."/>
            <person name="Narisawa K."/>
            <person name="Ohta H."/>
            <person name="Nishizawa T."/>
        </authorList>
    </citation>
    <scope>NUCLEOTIDE SEQUENCE</scope>
    <source>
        <strain evidence="3">E1425</strain>
    </source>
</reference>
<sequence>MTPREGFQIEITGIPAENAKCRVETQLKIGLCIKDAQGEIARQWKQFRLPRDLIAKEKHRLTKYNGRDKNLADSEILTLESRLVCHQDTAKVLECCENCIGRERKRAHRRKETQKLPGALGSTPISGMHQQQQLQLQQQQQQLQRQQQQQQLRDTNKGGPTGDDCGEDMIPPSPTDPAAYEAWERSRIIVFSSTQYVNVSSGECILPTRITCYCRHHGEKIGFRILFTARDWTGAIVTSALTNPVMMMDDHKSGKKPPTRPTSVVPEMNTTQRSGSTPALSCPVTPTMDNTYYFERTLEPKLEVMEEDDLDLEAGRPEPYIDDDNDEGWASKETDMLPSLEQATFRAASKRRVDDDQRKEDIQMQQTFKRKTSHGILPTPAGFDVPIKSEPQTPVWPFMPGSPFANDDKHNVFAPSFSQAMMGLPAQANAWNDTFPSRIKDENEHLSAESRSMMEDFTTLDGSASSPPPRPAPIRTRASFTIPMMDYTNNDMLMQLPSSASSSSTFQDSFQASPGSEQHHFINLEDSQQHELNRPNYHAMTSVSQPPMSSVAWVPFSATMPAPNMDAFQYRMPSNITHHPSSSAFMQIPVTAADTLDIDEQNQYRRSSSVSSASGMQWKKEERSGSIDGTRTPVPKKRGRPRKAQVGVSTTVMGSTSSAASSPMVSPKAPSMNMPPSPSPPPYSIPQASQSATASTASTARALSNASATVAAAQFLLLHQQQQQLKQTNLSRQNQPLFSPLPLMQADPMESAAVAGLGRATSVVPRVQKVIPARGPIQGGIEVTLLGKGFFPGMVPVFDGVPALNVQFYGAETVICQLPARAVAGPVLVQAMMGEDAVSREPLEKDETGLALSAFGVATAMASKGGVFFEYEEDKGDRDLMGLALQVLGMKMNGRVESPHQIAMRIMGTAAAAEAAQQQQQQQQQQQLLQQQSHQQHQQLLQTKLIQHFPSAAMSAASLSLSSSITIPATVGSPCPTESVMVMNAPPATAVVSSKPTVVTSTTTGTSKAPLTRTLTSASFASNFTPIQLQSPQSQLLFQDRTRPLPQR</sequence>
<proteinExistence type="predicted"/>
<dbReference type="Pfam" id="PF01833">
    <property type="entry name" value="TIG"/>
    <property type="match status" value="1"/>
</dbReference>
<dbReference type="GO" id="GO:0045944">
    <property type="term" value="P:positive regulation of transcription by RNA polymerase II"/>
    <property type="evidence" value="ECO:0007669"/>
    <property type="project" value="TreeGrafter"/>
</dbReference>
<dbReference type="InterPro" id="IPR014756">
    <property type="entry name" value="Ig_E-set"/>
</dbReference>
<dbReference type="SMART" id="SM00429">
    <property type="entry name" value="IPT"/>
    <property type="match status" value="1"/>
</dbReference>
<dbReference type="AlphaFoldDB" id="A0A9P3HHZ8"/>
<feature type="compositionally biased region" description="Low complexity" evidence="1">
    <location>
        <begin position="130"/>
        <end position="153"/>
    </location>
</feature>
<feature type="compositionally biased region" description="Low complexity" evidence="1">
    <location>
        <begin position="685"/>
        <end position="697"/>
    </location>
</feature>
<comment type="caution">
    <text evidence="3">The sequence shown here is derived from an EMBL/GenBank/DDBJ whole genome shotgun (WGS) entry which is preliminary data.</text>
</comment>
<reference evidence="3" key="1">
    <citation type="submission" date="2021-11" db="EMBL/GenBank/DDBJ databases">
        <authorList>
            <person name="Herlambang A."/>
            <person name="Guo Y."/>
            <person name="Takashima Y."/>
            <person name="Nishizawa T."/>
        </authorList>
    </citation>
    <scope>NUCLEOTIDE SEQUENCE</scope>
    <source>
        <strain evidence="3">E1425</strain>
    </source>
</reference>
<dbReference type="GO" id="GO:0003713">
    <property type="term" value="F:transcription coactivator activity"/>
    <property type="evidence" value="ECO:0007669"/>
    <property type="project" value="TreeGrafter"/>
</dbReference>
<feature type="region of interest" description="Disordered" evidence="1">
    <location>
        <begin position="248"/>
        <end position="282"/>
    </location>
</feature>
<dbReference type="OrthoDB" id="71307at2759"/>